<reference evidence="1" key="1">
    <citation type="submission" date="2020-08" db="EMBL/GenBank/DDBJ databases">
        <title>Multicomponent nature underlies the extraordinary mechanical properties of spider dragline silk.</title>
        <authorList>
            <person name="Kono N."/>
            <person name="Nakamura H."/>
            <person name="Mori M."/>
            <person name="Yoshida Y."/>
            <person name="Ohtoshi R."/>
            <person name="Malay A.D."/>
            <person name="Moran D.A.P."/>
            <person name="Tomita M."/>
            <person name="Numata K."/>
            <person name="Arakawa K."/>
        </authorList>
    </citation>
    <scope>NUCLEOTIDE SEQUENCE</scope>
</reference>
<dbReference type="AlphaFoldDB" id="A0A8X6X9G4"/>
<accession>A0A8X6X9G4</accession>
<protein>
    <submittedName>
        <fullName evidence="1">ATP-dependent DNA helicase</fullName>
    </submittedName>
</protein>
<dbReference type="OrthoDB" id="6429791at2759"/>
<gene>
    <name evidence="1" type="primary">AVEN_145968_1</name>
    <name evidence="1" type="ORF">TNIN_261011</name>
</gene>
<keyword evidence="1" id="KW-0378">Hydrolase</keyword>
<organism evidence="1 2">
    <name type="scientific">Trichonephila inaurata madagascariensis</name>
    <dbReference type="NCBI Taxonomy" id="2747483"/>
    <lineage>
        <taxon>Eukaryota</taxon>
        <taxon>Metazoa</taxon>
        <taxon>Ecdysozoa</taxon>
        <taxon>Arthropoda</taxon>
        <taxon>Chelicerata</taxon>
        <taxon>Arachnida</taxon>
        <taxon>Araneae</taxon>
        <taxon>Araneomorphae</taxon>
        <taxon>Entelegynae</taxon>
        <taxon>Araneoidea</taxon>
        <taxon>Nephilidae</taxon>
        <taxon>Trichonephila</taxon>
        <taxon>Trichonephila inaurata</taxon>
    </lineage>
</organism>
<sequence>MPAPTRAAIGSFDVDLCREQSYNISDLQLHVQSNIPKLTCEQKGIYDRIMQMINDGCDGEHVLADMDERGVPCMRNRADPLSHQPWRRNAKERRGRPPTRWLDDVEKDIKLIGINHWKAIVTGRFNWWRIIVQKVVEQVMFLTDT</sequence>
<keyword evidence="2" id="KW-1185">Reference proteome</keyword>
<dbReference type="GO" id="GO:0004386">
    <property type="term" value="F:helicase activity"/>
    <property type="evidence" value="ECO:0007669"/>
    <property type="project" value="UniProtKB-KW"/>
</dbReference>
<evidence type="ECO:0000313" key="2">
    <source>
        <dbReference type="Proteomes" id="UP000886998"/>
    </source>
</evidence>
<dbReference type="Proteomes" id="UP000886998">
    <property type="component" value="Unassembled WGS sequence"/>
</dbReference>
<proteinExistence type="predicted"/>
<keyword evidence="1" id="KW-0067">ATP-binding</keyword>
<evidence type="ECO:0000313" key="1">
    <source>
        <dbReference type="EMBL" id="GFY48685.1"/>
    </source>
</evidence>
<dbReference type="EMBL" id="BMAV01006606">
    <property type="protein sequence ID" value="GFY48685.1"/>
    <property type="molecule type" value="Genomic_DNA"/>
</dbReference>
<keyword evidence="1" id="KW-0347">Helicase</keyword>
<name>A0A8X6X9G4_9ARAC</name>
<comment type="caution">
    <text evidence="1">The sequence shown here is derived from an EMBL/GenBank/DDBJ whole genome shotgun (WGS) entry which is preliminary data.</text>
</comment>
<keyword evidence="1" id="KW-0547">Nucleotide-binding</keyword>